<dbReference type="InterPro" id="IPR050631">
    <property type="entry name" value="PheA/TfdB_FAD_monoxygenase"/>
</dbReference>
<evidence type="ECO:0000313" key="5">
    <source>
        <dbReference type="Proteomes" id="UP001257627"/>
    </source>
</evidence>
<dbReference type="Pfam" id="PF01494">
    <property type="entry name" value="FAD_binding_3"/>
    <property type="match status" value="1"/>
</dbReference>
<dbReference type="EMBL" id="JARAKF010000001">
    <property type="protein sequence ID" value="MDU8993340.1"/>
    <property type="molecule type" value="Genomic_DNA"/>
</dbReference>
<dbReference type="InterPro" id="IPR002938">
    <property type="entry name" value="FAD-bd"/>
</dbReference>
<evidence type="ECO:0000313" key="4">
    <source>
        <dbReference type="EMBL" id="MDU8993340.1"/>
    </source>
</evidence>
<dbReference type="SUPFAM" id="SSF51905">
    <property type="entry name" value="FAD/NAD(P)-binding domain"/>
    <property type="match status" value="1"/>
</dbReference>
<keyword evidence="1" id="KW-0560">Oxidoreductase</keyword>
<name>A0ABU3UHE7_9ACTN</name>
<accession>A0ABU3UHE7</accession>
<dbReference type="PANTHER" id="PTHR43476">
    <property type="entry name" value="3-(3-HYDROXY-PHENYL)PROPIONATE/3-HYDROXYCINNAMIC ACID HYDROXYLASE"/>
    <property type="match status" value="1"/>
</dbReference>
<proteinExistence type="predicted"/>
<keyword evidence="2" id="KW-0520">NAD</keyword>
<gene>
    <name evidence="4" type="ORF">PU648_13470</name>
</gene>
<protein>
    <submittedName>
        <fullName evidence="4">NAD(P)/FAD-dependent oxidoreductase</fullName>
    </submittedName>
</protein>
<organism evidence="4 5">
    <name type="scientific">Streptomyces mirabilis</name>
    <dbReference type="NCBI Taxonomy" id="68239"/>
    <lineage>
        <taxon>Bacteria</taxon>
        <taxon>Bacillati</taxon>
        <taxon>Actinomycetota</taxon>
        <taxon>Actinomycetes</taxon>
        <taxon>Kitasatosporales</taxon>
        <taxon>Streptomycetaceae</taxon>
        <taxon>Streptomyces</taxon>
    </lineage>
</organism>
<dbReference type="Gene3D" id="3.50.50.60">
    <property type="entry name" value="FAD/NAD(P)-binding domain"/>
    <property type="match status" value="1"/>
</dbReference>
<dbReference type="RefSeq" id="WP_143609622.1">
    <property type="nucleotide sequence ID" value="NZ_CP107955.1"/>
</dbReference>
<sequence>MYDVIVVGARIAGASTAMLLARDGYRVLMVDRDRVVRDAQSTLYIHQSGVAALHRWNVLPEVVATGCPPLERIRHTAGDTVLDGAPSRTGGVRAAYAPRRRLLDPILIRAAVDAGVEYRPNASVNDLLFEDGRVVGVRTGSVRGEAEHTERARLVVGADGMRSTVAARVRAPVLMQDPHHTCVYYTYWSDLPPLLRTFEAPGRWVATIPTNDGATLVAAYFPQAQFPAIRGDALDALLTQVQKTAPEVREEMAAGRRLEHVHGTGDQRNFFREAQGPGWVLVGDSGHHKDSITARGITDAFCQAQLLVDCVGDGLQDPKALSTALKRFAEQRLDALLSAYHSTLKEARLESRGPRTDVPLGMEIDQKLVIH</sequence>
<dbReference type="PRINTS" id="PR00420">
    <property type="entry name" value="RNGMNOXGNASE"/>
</dbReference>
<dbReference type="InterPro" id="IPR036188">
    <property type="entry name" value="FAD/NAD-bd_sf"/>
</dbReference>
<evidence type="ECO:0000256" key="2">
    <source>
        <dbReference type="ARBA" id="ARBA00023027"/>
    </source>
</evidence>
<feature type="domain" description="FAD-binding" evidence="3">
    <location>
        <begin position="2"/>
        <end position="289"/>
    </location>
</feature>
<reference evidence="4 5" key="1">
    <citation type="submission" date="2023-02" db="EMBL/GenBank/DDBJ databases">
        <authorList>
            <person name="Maleckis M."/>
        </authorList>
    </citation>
    <scope>NUCLEOTIDE SEQUENCE [LARGE SCALE GENOMIC DNA]</scope>
    <source>
        <strain evidence="4 5">P8-A2</strain>
    </source>
</reference>
<dbReference type="Proteomes" id="UP001257627">
    <property type="component" value="Unassembled WGS sequence"/>
</dbReference>
<keyword evidence="5" id="KW-1185">Reference proteome</keyword>
<comment type="caution">
    <text evidence="4">The sequence shown here is derived from an EMBL/GenBank/DDBJ whole genome shotgun (WGS) entry which is preliminary data.</text>
</comment>
<evidence type="ECO:0000256" key="1">
    <source>
        <dbReference type="ARBA" id="ARBA00023002"/>
    </source>
</evidence>
<dbReference type="PANTHER" id="PTHR43476:SF4">
    <property type="entry name" value="BLR0106 PROTEIN"/>
    <property type="match status" value="1"/>
</dbReference>
<evidence type="ECO:0000259" key="3">
    <source>
        <dbReference type="Pfam" id="PF01494"/>
    </source>
</evidence>